<protein>
    <submittedName>
        <fullName evidence="1">Uncharacterized protein</fullName>
    </submittedName>
</protein>
<reference evidence="1" key="1">
    <citation type="journal article" date="2021" name="Proc. Natl. Acad. Sci. U.S.A.">
        <title>A Catalog of Tens of Thousands of Viruses from Human Metagenomes Reveals Hidden Associations with Chronic Diseases.</title>
        <authorList>
            <person name="Tisza M.J."/>
            <person name="Buck C.B."/>
        </authorList>
    </citation>
    <scope>NUCLEOTIDE SEQUENCE</scope>
    <source>
        <strain evidence="1">CtoMB99</strain>
    </source>
</reference>
<sequence>MEEKIKSIIEEMNDGDKVALWNESCYECGYDDDEICDMQDFDELMSDNTPSEIASRIFFGGGFNPNHDYFALDGYANLVSFDFTDDEGSPFDIDELVDRIMQNENAFDCDEIAAVLNDEDDDETKV</sequence>
<dbReference type="EMBL" id="BK015023">
    <property type="protein sequence ID" value="DAD87665.1"/>
    <property type="molecule type" value="Genomic_DNA"/>
</dbReference>
<proteinExistence type="predicted"/>
<evidence type="ECO:0000313" key="1">
    <source>
        <dbReference type="EMBL" id="DAD87665.1"/>
    </source>
</evidence>
<organism evidence="1">
    <name type="scientific">Siphoviridae sp. ctoMB99</name>
    <dbReference type="NCBI Taxonomy" id="2826459"/>
    <lineage>
        <taxon>Viruses</taxon>
        <taxon>Duplodnaviria</taxon>
        <taxon>Heunggongvirae</taxon>
        <taxon>Uroviricota</taxon>
        <taxon>Caudoviricetes</taxon>
    </lineage>
</organism>
<accession>A0A8S5MZ89</accession>
<name>A0A8S5MZ89_9CAUD</name>